<feature type="region of interest" description="Disordered" evidence="1">
    <location>
        <begin position="366"/>
        <end position="385"/>
    </location>
</feature>
<dbReference type="AlphaFoldDB" id="A0A427XNE5"/>
<dbReference type="GeneID" id="39593408"/>
<comment type="caution">
    <text evidence="2">The sequence shown here is derived from an EMBL/GenBank/DDBJ whole genome shotgun (WGS) entry which is preliminary data.</text>
</comment>
<proteinExistence type="predicted"/>
<sequence length="385" mass="43592">MGKLTLGEQDRRGIAAIRELHSNAFATSRIAVNRRLGDEDVRLRSILAELDPTDASTVEAWEELVLCVVRSREQRAESERRRTRREVRERERDRVRDTATSGDFWRFSQQSGQPTPPPRRFFVEHEVDEMYPSRRNRPLFPLPRSVELDPELDPEVDGGTGQERDPLLDTFDPTDSHLVDVARPMPIINADEEWAFTGRLDDDDHPVMRPHLFDLSRSSPLPDAQPDDATRDPPTVLDLASPHRSRHGVTGRSRSTSPRDHPARSWLEEYTSASSNYVVSLGRRRREDESGPSTRRRLRHTDMFDIRDRDSFTTNSSGRDTRRDGIIFPSSVDGWLGSVLDRGSDDEGPAPAPGLVRTVSLSAVGGSDRPVARLPRRPASMLRAD</sequence>
<feature type="region of interest" description="Disordered" evidence="1">
    <location>
        <begin position="134"/>
        <end position="172"/>
    </location>
</feature>
<dbReference type="RefSeq" id="XP_028475239.1">
    <property type="nucleotide sequence ID" value="XM_028624167.1"/>
</dbReference>
<dbReference type="EMBL" id="RSCE01000008">
    <property type="protein sequence ID" value="RSH80292.1"/>
    <property type="molecule type" value="Genomic_DNA"/>
</dbReference>
<feature type="compositionally biased region" description="Basic and acidic residues" evidence="1">
    <location>
        <begin position="257"/>
        <end position="267"/>
    </location>
</feature>
<keyword evidence="3" id="KW-1185">Reference proteome</keyword>
<evidence type="ECO:0000256" key="1">
    <source>
        <dbReference type="SAM" id="MobiDB-lite"/>
    </source>
</evidence>
<accession>A0A427XNE5</accession>
<organism evidence="2 3">
    <name type="scientific">Apiotrichum porosum</name>
    <dbReference type="NCBI Taxonomy" id="105984"/>
    <lineage>
        <taxon>Eukaryota</taxon>
        <taxon>Fungi</taxon>
        <taxon>Dikarya</taxon>
        <taxon>Basidiomycota</taxon>
        <taxon>Agaricomycotina</taxon>
        <taxon>Tremellomycetes</taxon>
        <taxon>Trichosporonales</taxon>
        <taxon>Trichosporonaceae</taxon>
        <taxon>Apiotrichum</taxon>
    </lineage>
</organism>
<name>A0A427XNE5_9TREE</name>
<feature type="region of interest" description="Disordered" evidence="1">
    <location>
        <begin position="210"/>
        <end position="267"/>
    </location>
</feature>
<feature type="region of interest" description="Disordered" evidence="1">
    <location>
        <begin position="281"/>
        <end position="302"/>
    </location>
</feature>
<evidence type="ECO:0000313" key="2">
    <source>
        <dbReference type="EMBL" id="RSH80292.1"/>
    </source>
</evidence>
<reference evidence="2 3" key="1">
    <citation type="submission" date="2018-11" db="EMBL/GenBank/DDBJ databases">
        <title>Genome sequence of Apiotrichum porosum DSM 27194.</title>
        <authorList>
            <person name="Aliyu H."/>
            <person name="Gorte O."/>
            <person name="Ochsenreither K."/>
        </authorList>
    </citation>
    <scope>NUCLEOTIDE SEQUENCE [LARGE SCALE GENOMIC DNA]</scope>
    <source>
        <strain evidence="2 3">DSM 27194</strain>
    </source>
</reference>
<gene>
    <name evidence="2" type="ORF">EHS24_008865</name>
</gene>
<evidence type="ECO:0000313" key="3">
    <source>
        <dbReference type="Proteomes" id="UP000279236"/>
    </source>
</evidence>
<dbReference type="Proteomes" id="UP000279236">
    <property type="component" value="Unassembled WGS sequence"/>
</dbReference>
<protein>
    <submittedName>
        <fullName evidence="2">Uncharacterized protein</fullName>
    </submittedName>
</protein>